<evidence type="ECO:0000256" key="1">
    <source>
        <dbReference type="ARBA" id="ARBA00022691"/>
    </source>
</evidence>
<gene>
    <name evidence="6" type="ORF">IQ241_08405</name>
</gene>
<evidence type="ECO:0000256" key="2">
    <source>
        <dbReference type="ARBA" id="ARBA00022723"/>
    </source>
</evidence>
<keyword evidence="1" id="KW-0949">S-adenosyl-L-methionine</keyword>
<reference evidence="6" key="1">
    <citation type="submission" date="2020-10" db="EMBL/GenBank/DDBJ databases">
        <authorList>
            <person name="Castelo-Branco R."/>
            <person name="Eusebio N."/>
            <person name="Adriana R."/>
            <person name="Vieira A."/>
            <person name="Brugerolle De Fraissinette N."/>
            <person name="Rezende De Castro R."/>
            <person name="Schneider M.P."/>
            <person name="Vasconcelos V."/>
            <person name="Leao P.N."/>
        </authorList>
    </citation>
    <scope>NUCLEOTIDE SEQUENCE</scope>
    <source>
        <strain evidence="6">LEGE 07310</strain>
    </source>
</reference>
<sequence length="279" mass="30989">MIFKERQSRDKGVIEAGRLMELHLYPGNQCNRECDFCTVFGAPKGWYTEYTSEHLDATLRQVLLHGQGAVKFFGGEPTLNHENVIWAIAYLREQGFQGAIVIYSNGIQADRLLEVLESDPLDKTTASLNYSIATGDGAPQMPLSSLRKLEDYEQANPGAIAIGHPDIVDSGRGVDPFTGEETRPKVAHRCPHCYPVLKTNGQFHACPFAVENSAPHFQIGSIQDDPETVADNFQTFLNWLDTVHEPFAIEQDLPACTVCWQHLKSLPPAQFKTTQSSSV</sequence>
<dbReference type="EMBL" id="JADEXG010000015">
    <property type="protein sequence ID" value="MBE9077315.1"/>
    <property type="molecule type" value="Genomic_DNA"/>
</dbReference>
<dbReference type="GO" id="GO:0046872">
    <property type="term" value="F:metal ion binding"/>
    <property type="evidence" value="ECO:0007669"/>
    <property type="project" value="UniProtKB-KW"/>
</dbReference>
<evidence type="ECO:0000256" key="3">
    <source>
        <dbReference type="ARBA" id="ARBA00023004"/>
    </source>
</evidence>
<dbReference type="InterPro" id="IPR007197">
    <property type="entry name" value="rSAM"/>
</dbReference>
<keyword evidence="4" id="KW-0411">Iron-sulfur</keyword>
<dbReference type="GO" id="GO:0051536">
    <property type="term" value="F:iron-sulfur cluster binding"/>
    <property type="evidence" value="ECO:0007669"/>
    <property type="project" value="UniProtKB-KW"/>
</dbReference>
<dbReference type="Gene3D" id="3.20.20.70">
    <property type="entry name" value="Aldolase class I"/>
    <property type="match status" value="1"/>
</dbReference>
<dbReference type="SFLD" id="SFLDS00029">
    <property type="entry name" value="Radical_SAM"/>
    <property type="match status" value="1"/>
</dbReference>
<keyword evidence="7" id="KW-1185">Reference proteome</keyword>
<dbReference type="Pfam" id="PF04055">
    <property type="entry name" value="Radical_SAM"/>
    <property type="match status" value="1"/>
</dbReference>
<dbReference type="RefSeq" id="WP_193905974.1">
    <property type="nucleotide sequence ID" value="NZ_JADEXG010000015.1"/>
</dbReference>
<dbReference type="PANTHER" id="PTHR11228:SF7">
    <property type="entry name" value="PQQA PEPTIDE CYCLASE"/>
    <property type="match status" value="1"/>
</dbReference>
<accession>A0A8J7DMU7</accession>
<protein>
    <submittedName>
        <fullName evidence="6">Radical SAM protein</fullName>
    </submittedName>
</protein>
<name>A0A8J7DMU7_9CYAN</name>
<proteinExistence type="predicted"/>
<dbReference type="GO" id="GO:0003824">
    <property type="term" value="F:catalytic activity"/>
    <property type="evidence" value="ECO:0007669"/>
    <property type="project" value="InterPro"/>
</dbReference>
<feature type="domain" description="Radical SAM core" evidence="5">
    <location>
        <begin position="25"/>
        <end position="117"/>
    </location>
</feature>
<keyword evidence="3" id="KW-0408">Iron</keyword>
<dbReference type="InterPro" id="IPR050377">
    <property type="entry name" value="Radical_SAM_PqqE_MftC-like"/>
</dbReference>
<organism evidence="6 7">
    <name type="scientific">Vasconcelosia minhoensis LEGE 07310</name>
    <dbReference type="NCBI Taxonomy" id="915328"/>
    <lineage>
        <taxon>Bacteria</taxon>
        <taxon>Bacillati</taxon>
        <taxon>Cyanobacteriota</taxon>
        <taxon>Cyanophyceae</taxon>
        <taxon>Nodosilineales</taxon>
        <taxon>Cymatolegaceae</taxon>
        <taxon>Vasconcelosia</taxon>
        <taxon>Vasconcelosia minhoensis</taxon>
    </lineage>
</organism>
<dbReference type="Proteomes" id="UP000636505">
    <property type="component" value="Unassembled WGS sequence"/>
</dbReference>
<dbReference type="AlphaFoldDB" id="A0A8J7DMU7"/>
<comment type="caution">
    <text evidence="6">The sequence shown here is derived from an EMBL/GenBank/DDBJ whole genome shotgun (WGS) entry which is preliminary data.</text>
</comment>
<evidence type="ECO:0000313" key="6">
    <source>
        <dbReference type="EMBL" id="MBE9077315.1"/>
    </source>
</evidence>
<evidence type="ECO:0000259" key="5">
    <source>
        <dbReference type="Pfam" id="PF04055"/>
    </source>
</evidence>
<keyword evidence="2" id="KW-0479">Metal-binding</keyword>
<dbReference type="InterPro" id="IPR013785">
    <property type="entry name" value="Aldolase_TIM"/>
</dbReference>
<dbReference type="SUPFAM" id="SSF102114">
    <property type="entry name" value="Radical SAM enzymes"/>
    <property type="match status" value="1"/>
</dbReference>
<dbReference type="InterPro" id="IPR058240">
    <property type="entry name" value="rSAM_sf"/>
</dbReference>
<evidence type="ECO:0000256" key="4">
    <source>
        <dbReference type="ARBA" id="ARBA00023014"/>
    </source>
</evidence>
<evidence type="ECO:0000313" key="7">
    <source>
        <dbReference type="Proteomes" id="UP000636505"/>
    </source>
</evidence>
<dbReference type="PANTHER" id="PTHR11228">
    <property type="entry name" value="RADICAL SAM DOMAIN PROTEIN"/>
    <property type="match status" value="1"/>
</dbReference>